<dbReference type="AlphaFoldDB" id="A0A9P4KA97"/>
<reference evidence="2" key="1">
    <citation type="journal article" date="2020" name="Stud. Mycol.">
        <title>101 Dothideomycetes genomes: A test case for predicting lifestyles and emergence of pathogens.</title>
        <authorList>
            <person name="Haridas S."/>
            <person name="Albert R."/>
            <person name="Binder M."/>
            <person name="Bloem J."/>
            <person name="LaButti K."/>
            <person name="Salamov A."/>
            <person name="Andreopoulos B."/>
            <person name="Baker S."/>
            <person name="Barry K."/>
            <person name="Bills G."/>
            <person name="Bluhm B."/>
            <person name="Cannon C."/>
            <person name="Castanera R."/>
            <person name="Culley D."/>
            <person name="Daum C."/>
            <person name="Ezra D."/>
            <person name="Gonzalez J."/>
            <person name="Henrissat B."/>
            <person name="Kuo A."/>
            <person name="Liang C."/>
            <person name="Lipzen A."/>
            <person name="Lutzoni F."/>
            <person name="Magnuson J."/>
            <person name="Mondo S."/>
            <person name="Nolan M."/>
            <person name="Ohm R."/>
            <person name="Pangilinan J."/>
            <person name="Park H.-J."/>
            <person name="Ramirez L."/>
            <person name="Alfaro M."/>
            <person name="Sun H."/>
            <person name="Tritt A."/>
            <person name="Yoshinaga Y."/>
            <person name="Zwiers L.-H."/>
            <person name="Turgeon B."/>
            <person name="Goodwin S."/>
            <person name="Spatafora J."/>
            <person name="Crous P."/>
            <person name="Grigoriev I."/>
        </authorList>
    </citation>
    <scope>NUCLEOTIDE SEQUENCE [LARGE SCALE GENOMIC DNA]</scope>
    <source>
        <strain evidence="2">CBS 304.66</strain>
    </source>
</reference>
<evidence type="ECO:0000313" key="2">
    <source>
        <dbReference type="Proteomes" id="UP000800093"/>
    </source>
</evidence>
<evidence type="ECO:0000313" key="1">
    <source>
        <dbReference type="EMBL" id="KAF2264606.1"/>
    </source>
</evidence>
<dbReference type="EMBL" id="ML986614">
    <property type="protein sequence ID" value="KAF2264606.1"/>
    <property type="molecule type" value="Genomic_DNA"/>
</dbReference>
<protein>
    <submittedName>
        <fullName evidence="1">Uncharacterized protein</fullName>
    </submittedName>
</protein>
<gene>
    <name evidence="1" type="ORF">CC78DRAFT_223048</name>
</gene>
<name>A0A9P4KA97_9PLEO</name>
<sequence length="189" mass="21265">MPTNRTSPKAAPFSNRPPLLQMLDQPTTWASRDPLTTQQLVPLACSIDSGPTLEKSHGFGSTHKCKNPIRLYGLTFLYRTIIGTARRAPFNPSDQFQKANSQPNAQPLIVCHSFSFYKLSHLSLPNSHSSFESIDSTKIVAIAKTLQAEENETHFVFWSSNPYSLYNLARRTAWREEHNTPTENFGISL</sequence>
<organism evidence="1 2">
    <name type="scientific">Lojkania enalia</name>
    <dbReference type="NCBI Taxonomy" id="147567"/>
    <lineage>
        <taxon>Eukaryota</taxon>
        <taxon>Fungi</taxon>
        <taxon>Dikarya</taxon>
        <taxon>Ascomycota</taxon>
        <taxon>Pezizomycotina</taxon>
        <taxon>Dothideomycetes</taxon>
        <taxon>Pleosporomycetidae</taxon>
        <taxon>Pleosporales</taxon>
        <taxon>Pleosporales incertae sedis</taxon>
        <taxon>Lojkania</taxon>
    </lineage>
</organism>
<proteinExistence type="predicted"/>
<accession>A0A9P4KA97</accession>
<comment type="caution">
    <text evidence="1">The sequence shown here is derived from an EMBL/GenBank/DDBJ whole genome shotgun (WGS) entry which is preliminary data.</text>
</comment>
<keyword evidence="2" id="KW-1185">Reference proteome</keyword>
<dbReference type="Proteomes" id="UP000800093">
    <property type="component" value="Unassembled WGS sequence"/>
</dbReference>